<comment type="catalytic activity">
    <reaction evidence="7 8">
        <text>hydrogencarbonate + H(+) = CO2 + H2O</text>
        <dbReference type="Rhea" id="RHEA:10748"/>
        <dbReference type="ChEBI" id="CHEBI:15377"/>
        <dbReference type="ChEBI" id="CHEBI:15378"/>
        <dbReference type="ChEBI" id="CHEBI:16526"/>
        <dbReference type="ChEBI" id="CHEBI:17544"/>
        <dbReference type="EC" id="4.2.1.1"/>
    </reaction>
</comment>
<dbReference type="Proteomes" id="UP001565368">
    <property type="component" value="Unassembled WGS sequence"/>
</dbReference>
<evidence type="ECO:0000313" key="11">
    <source>
        <dbReference type="Proteomes" id="UP001565368"/>
    </source>
</evidence>
<evidence type="ECO:0000313" key="10">
    <source>
        <dbReference type="EMBL" id="KAL1413789.1"/>
    </source>
</evidence>
<comment type="similarity">
    <text evidence="2 8">Belongs to the beta-class carbonic anhydrase family.</text>
</comment>
<keyword evidence="6 8" id="KW-0456">Lyase</keyword>
<name>A0ABR3QGF5_9TREE</name>
<protein>
    <recommendedName>
        <fullName evidence="3 8">Carbonic anhydrase</fullName>
        <ecNumber evidence="3 8">4.2.1.1</ecNumber>
    </recommendedName>
    <alternativeName>
        <fullName evidence="8">Carbonate dehydratase</fullName>
    </alternativeName>
</protein>
<feature type="signal peptide" evidence="9">
    <location>
        <begin position="1"/>
        <end position="17"/>
    </location>
</feature>
<comment type="function">
    <text evidence="8">Reversible hydration of carbon dioxide.</text>
</comment>
<gene>
    <name evidence="10" type="ORF">Q8F55_001572</name>
</gene>
<dbReference type="PANTHER" id="PTHR11002:SF76">
    <property type="entry name" value="CARBONIC ANHYDRASE"/>
    <property type="match status" value="1"/>
</dbReference>
<dbReference type="PANTHER" id="PTHR11002">
    <property type="entry name" value="CARBONIC ANHYDRASE"/>
    <property type="match status" value="1"/>
</dbReference>
<evidence type="ECO:0000256" key="7">
    <source>
        <dbReference type="ARBA" id="ARBA00048348"/>
    </source>
</evidence>
<evidence type="ECO:0000256" key="3">
    <source>
        <dbReference type="ARBA" id="ARBA00012925"/>
    </source>
</evidence>
<organism evidence="10 11">
    <name type="scientific">Vanrija albida</name>
    <dbReference type="NCBI Taxonomy" id="181172"/>
    <lineage>
        <taxon>Eukaryota</taxon>
        <taxon>Fungi</taxon>
        <taxon>Dikarya</taxon>
        <taxon>Basidiomycota</taxon>
        <taxon>Agaricomycotina</taxon>
        <taxon>Tremellomycetes</taxon>
        <taxon>Trichosporonales</taxon>
        <taxon>Trichosporonaceae</taxon>
        <taxon>Vanrija</taxon>
    </lineage>
</organism>
<accession>A0ABR3QGF5</accession>
<dbReference type="EC" id="4.2.1.1" evidence="3 8"/>
<evidence type="ECO:0000256" key="4">
    <source>
        <dbReference type="ARBA" id="ARBA00022723"/>
    </source>
</evidence>
<comment type="caution">
    <text evidence="10">The sequence shown here is derived from an EMBL/GenBank/DDBJ whole genome shotgun (WGS) entry which is preliminary data.</text>
</comment>
<dbReference type="SUPFAM" id="SSF53056">
    <property type="entry name" value="beta-carbonic anhydrase, cab"/>
    <property type="match status" value="1"/>
</dbReference>
<dbReference type="RefSeq" id="XP_069213733.1">
    <property type="nucleotide sequence ID" value="XM_069350189.1"/>
</dbReference>
<dbReference type="Pfam" id="PF00484">
    <property type="entry name" value="Pro_CA"/>
    <property type="match status" value="1"/>
</dbReference>
<keyword evidence="9" id="KW-0732">Signal</keyword>
<reference evidence="10 11" key="1">
    <citation type="submission" date="2023-08" db="EMBL/GenBank/DDBJ databases">
        <title>Annotated Genome Sequence of Vanrija albida AlHP1.</title>
        <authorList>
            <person name="Herzog R."/>
        </authorList>
    </citation>
    <scope>NUCLEOTIDE SEQUENCE [LARGE SCALE GENOMIC DNA]</scope>
    <source>
        <strain evidence="10 11">AlHP1</strain>
    </source>
</reference>
<dbReference type="EMBL" id="JBBXJM010000001">
    <property type="protein sequence ID" value="KAL1413789.1"/>
    <property type="molecule type" value="Genomic_DNA"/>
</dbReference>
<sequence length="249" mass="26202">MKLTLLVTLATLLSAAARPTARGGAAPDDCAKCTIKTPYPTLDSYLNGNCKWAAATNKKDPQFLPTLATAQHPPLLWIGCADSRVPETVITKKRPGDIFVHRNIANQFHPEDHSANAVLNYGVLHVGVSDVVVVGHTGCGGAKAAYEAVHPPAKPASHRRAEHEATANDGSDHLNAFLAPLIEVAKGLPSESTIDDLIVANVKKTVENVAASGTIKAAWALGKNVTVHGWVYHLDTGLITDLGVSVGHA</sequence>
<comment type="cofactor">
    <cofactor evidence="1">
        <name>Zn(2+)</name>
        <dbReference type="ChEBI" id="CHEBI:29105"/>
    </cofactor>
</comment>
<proteinExistence type="inferred from homology"/>
<evidence type="ECO:0000256" key="1">
    <source>
        <dbReference type="ARBA" id="ARBA00001947"/>
    </source>
</evidence>
<feature type="chain" id="PRO_5045522484" description="Carbonic anhydrase" evidence="9">
    <location>
        <begin position="18"/>
        <end position="249"/>
    </location>
</feature>
<evidence type="ECO:0000256" key="2">
    <source>
        <dbReference type="ARBA" id="ARBA00006217"/>
    </source>
</evidence>
<dbReference type="InterPro" id="IPR036874">
    <property type="entry name" value="Carbonic_anhydrase_sf"/>
</dbReference>
<dbReference type="SMART" id="SM00947">
    <property type="entry name" value="Pro_CA"/>
    <property type="match status" value="1"/>
</dbReference>
<dbReference type="Gene3D" id="3.40.1050.10">
    <property type="entry name" value="Carbonic anhydrase"/>
    <property type="match status" value="1"/>
</dbReference>
<evidence type="ECO:0000256" key="9">
    <source>
        <dbReference type="SAM" id="SignalP"/>
    </source>
</evidence>
<dbReference type="InterPro" id="IPR001765">
    <property type="entry name" value="Carbonic_anhydrase"/>
</dbReference>
<evidence type="ECO:0000256" key="5">
    <source>
        <dbReference type="ARBA" id="ARBA00022833"/>
    </source>
</evidence>
<dbReference type="GeneID" id="95982615"/>
<keyword evidence="11" id="KW-1185">Reference proteome</keyword>
<evidence type="ECO:0000256" key="8">
    <source>
        <dbReference type="RuleBase" id="RU003956"/>
    </source>
</evidence>
<keyword evidence="4" id="KW-0479">Metal-binding</keyword>
<keyword evidence="5 8" id="KW-0862">Zinc</keyword>
<evidence type="ECO:0000256" key="6">
    <source>
        <dbReference type="ARBA" id="ARBA00023239"/>
    </source>
</evidence>